<sequence length="80" mass="9130">MCEHANTVKNKTGSNLALHCAECADRKCTPLFEQTRVLKKYNGKSAREIYEAHVIHKRGDSSVSKASIELLEKEHRYLDQ</sequence>
<protein>
    <submittedName>
        <fullName evidence="1">Uncharacterized protein</fullName>
    </submittedName>
</protein>
<keyword evidence="2" id="KW-1185">Reference proteome</keyword>
<evidence type="ECO:0000313" key="2">
    <source>
        <dbReference type="Proteomes" id="UP000821853"/>
    </source>
</evidence>
<gene>
    <name evidence="1" type="ORF">HPB48_015866</name>
</gene>
<organism evidence="1 2">
    <name type="scientific">Haemaphysalis longicornis</name>
    <name type="common">Bush tick</name>
    <dbReference type="NCBI Taxonomy" id="44386"/>
    <lineage>
        <taxon>Eukaryota</taxon>
        <taxon>Metazoa</taxon>
        <taxon>Ecdysozoa</taxon>
        <taxon>Arthropoda</taxon>
        <taxon>Chelicerata</taxon>
        <taxon>Arachnida</taxon>
        <taxon>Acari</taxon>
        <taxon>Parasitiformes</taxon>
        <taxon>Ixodida</taxon>
        <taxon>Ixodoidea</taxon>
        <taxon>Ixodidae</taxon>
        <taxon>Haemaphysalinae</taxon>
        <taxon>Haemaphysalis</taxon>
    </lineage>
</organism>
<accession>A0A9J6FEM9</accession>
<evidence type="ECO:0000313" key="1">
    <source>
        <dbReference type="EMBL" id="KAH9364718.1"/>
    </source>
</evidence>
<dbReference type="Proteomes" id="UP000821853">
    <property type="component" value="Chromosome 10"/>
</dbReference>
<comment type="caution">
    <text evidence="1">The sequence shown here is derived from an EMBL/GenBank/DDBJ whole genome shotgun (WGS) entry which is preliminary data.</text>
</comment>
<dbReference type="EMBL" id="JABSTR010000002">
    <property type="protein sequence ID" value="KAH9364718.1"/>
    <property type="molecule type" value="Genomic_DNA"/>
</dbReference>
<dbReference type="AlphaFoldDB" id="A0A9J6FEM9"/>
<reference evidence="1 2" key="1">
    <citation type="journal article" date="2020" name="Cell">
        <title>Large-Scale Comparative Analyses of Tick Genomes Elucidate Their Genetic Diversity and Vector Capacities.</title>
        <authorList>
            <consortium name="Tick Genome and Microbiome Consortium (TIGMIC)"/>
            <person name="Jia N."/>
            <person name="Wang J."/>
            <person name="Shi W."/>
            <person name="Du L."/>
            <person name="Sun Y."/>
            <person name="Zhan W."/>
            <person name="Jiang J.F."/>
            <person name="Wang Q."/>
            <person name="Zhang B."/>
            <person name="Ji P."/>
            <person name="Bell-Sakyi L."/>
            <person name="Cui X.M."/>
            <person name="Yuan T.T."/>
            <person name="Jiang B.G."/>
            <person name="Yang W.F."/>
            <person name="Lam T.T."/>
            <person name="Chang Q.C."/>
            <person name="Ding S.J."/>
            <person name="Wang X.J."/>
            <person name="Zhu J.G."/>
            <person name="Ruan X.D."/>
            <person name="Zhao L."/>
            <person name="Wei J.T."/>
            <person name="Ye R.Z."/>
            <person name="Que T.C."/>
            <person name="Du C.H."/>
            <person name="Zhou Y.H."/>
            <person name="Cheng J.X."/>
            <person name="Dai P.F."/>
            <person name="Guo W.B."/>
            <person name="Han X.H."/>
            <person name="Huang E.J."/>
            <person name="Li L.F."/>
            <person name="Wei W."/>
            <person name="Gao Y.C."/>
            <person name="Liu J.Z."/>
            <person name="Shao H.Z."/>
            <person name="Wang X."/>
            <person name="Wang C.C."/>
            <person name="Yang T.C."/>
            <person name="Huo Q.B."/>
            <person name="Li W."/>
            <person name="Chen H.Y."/>
            <person name="Chen S.E."/>
            <person name="Zhou L.G."/>
            <person name="Ni X.B."/>
            <person name="Tian J.H."/>
            <person name="Sheng Y."/>
            <person name="Liu T."/>
            <person name="Pan Y.S."/>
            <person name="Xia L.Y."/>
            <person name="Li J."/>
            <person name="Zhao F."/>
            <person name="Cao W.C."/>
        </authorList>
    </citation>
    <scope>NUCLEOTIDE SEQUENCE [LARGE SCALE GENOMIC DNA]</scope>
    <source>
        <strain evidence="1">HaeL-2018</strain>
    </source>
</reference>
<dbReference type="VEuPathDB" id="VectorBase:HLOH_059091"/>
<name>A0A9J6FEM9_HAELO</name>
<proteinExistence type="predicted"/>